<name>A0AAD7MUI9_9AGAR</name>
<evidence type="ECO:0000313" key="2">
    <source>
        <dbReference type="EMBL" id="KAJ7732737.1"/>
    </source>
</evidence>
<feature type="compositionally biased region" description="Low complexity" evidence="1">
    <location>
        <begin position="90"/>
        <end position="101"/>
    </location>
</feature>
<feature type="compositionally biased region" description="Polar residues" evidence="1">
    <location>
        <begin position="25"/>
        <end position="36"/>
    </location>
</feature>
<feature type="compositionally biased region" description="Low complexity" evidence="1">
    <location>
        <begin position="47"/>
        <end position="57"/>
    </location>
</feature>
<comment type="caution">
    <text evidence="2">The sequence shown here is derived from an EMBL/GenBank/DDBJ whole genome shotgun (WGS) entry which is preliminary data.</text>
</comment>
<protein>
    <submittedName>
        <fullName evidence="2">Uncharacterized protein</fullName>
    </submittedName>
</protein>
<accession>A0AAD7MUI9</accession>
<feature type="compositionally biased region" description="Pro residues" evidence="1">
    <location>
        <begin position="69"/>
        <end position="78"/>
    </location>
</feature>
<keyword evidence="3" id="KW-1185">Reference proteome</keyword>
<sequence length="851" mass="91857">MAPAPSGSKKTPAKPTGTIVVPRTGVTSTSSPSSKQGKVEKKREEASGSSASHAGESSKAKGKGKGKAAPPPKTPPPASEDSEMRDSLRASPAAGPSSAAGRVPKAPCPIPADTVPAERYLYTETPSPASLSLRQLLTTQTLVVTDASPRRNMSQYQIFAAINAAQRRLRDLDAQFEPMRDENWRPILLEYAEPPAHPGAPPSLDETGIPPSIEPLRDVTPPPLPPGHPEAAARLAERRAVKDAHFAHEERVIAREAERTAWRARATVDQEVAFFADYNERRDTFERDCAEIDRENERCRGARECVMHETMRARGQVDLWAQRQAAAAARDEDLRNIRWHQARLLDEFRHMDLERRALDDVEPLDDRAELVAEILHATDPPLGHSFLPFQRPAESREFMPVSDAAPAPRAPFVPPPATPPSPARAPSSIDISTPPPDEPLVTVSVPTLQQVEAKRKAEEDAGRGAPAKKQKRTGTTGAMSAVSYWWETRFDRAEYENYCCRQHCKFLDEVHPGEFLVLGPVSSLLSLSSAGARFNDASISPRDASSARSSGLPVSVAQWTPVSSSAAYSRGNESRNAVVTWGPTFPIRDFIGFYNSFVHLSGKSSIPSREGSAEGSAEGPSSPVASGSGVAVKAEDKRDSIPPVASLEEPPEPSNNYAAPSPPRTSAIKPPGISVAQTHHVNYYQNGLQKYATRPSRPPGGVAAPQRIIRTWRWRLCNFQQHALPRQKKDGHGARKSRQNGRATTAGAAGPPKKIPTAGDTPPPAGWLDPPHAPRRGGAPQKIPTEGDTPPPAGWLDPPRAPRHGVPPPSRGASGWGGRRRGAPRWAWASRGADDPGGWYVAIRGTDDPGG</sequence>
<organism evidence="2 3">
    <name type="scientific">Mycena maculata</name>
    <dbReference type="NCBI Taxonomy" id="230809"/>
    <lineage>
        <taxon>Eukaryota</taxon>
        <taxon>Fungi</taxon>
        <taxon>Dikarya</taxon>
        <taxon>Basidiomycota</taxon>
        <taxon>Agaricomycotina</taxon>
        <taxon>Agaricomycetes</taxon>
        <taxon>Agaricomycetidae</taxon>
        <taxon>Agaricales</taxon>
        <taxon>Marasmiineae</taxon>
        <taxon>Mycenaceae</taxon>
        <taxon>Mycena</taxon>
    </lineage>
</organism>
<feature type="region of interest" description="Disordered" evidence="1">
    <location>
        <begin position="403"/>
        <end position="474"/>
    </location>
</feature>
<proteinExistence type="predicted"/>
<gene>
    <name evidence="2" type="ORF">DFH07DRAFT_968306</name>
</gene>
<feature type="compositionally biased region" description="Pro residues" evidence="1">
    <location>
        <begin position="408"/>
        <end position="423"/>
    </location>
</feature>
<feature type="compositionally biased region" description="Low complexity" evidence="1">
    <location>
        <begin position="607"/>
        <end position="632"/>
    </location>
</feature>
<feature type="region of interest" description="Disordered" evidence="1">
    <location>
        <begin position="193"/>
        <end position="230"/>
    </location>
</feature>
<dbReference type="EMBL" id="JARJLG010000173">
    <property type="protein sequence ID" value="KAJ7732737.1"/>
    <property type="molecule type" value="Genomic_DNA"/>
</dbReference>
<dbReference type="Proteomes" id="UP001215280">
    <property type="component" value="Unassembled WGS sequence"/>
</dbReference>
<reference evidence="2" key="1">
    <citation type="submission" date="2023-03" db="EMBL/GenBank/DDBJ databases">
        <title>Massive genome expansion in bonnet fungi (Mycena s.s.) driven by repeated elements and novel gene families across ecological guilds.</title>
        <authorList>
            <consortium name="Lawrence Berkeley National Laboratory"/>
            <person name="Harder C.B."/>
            <person name="Miyauchi S."/>
            <person name="Viragh M."/>
            <person name="Kuo A."/>
            <person name="Thoen E."/>
            <person name="Andreopoulos B."/>
            <person name="Lu D."/>
            <person name="Skrede I."/>
            <person name="Drula E."/>
            <person name="Henrissat B."/>
            <person name="Morin E."/>
            <person name="Kohler A."/>
            <person name="Barry K."/>
            <person name="LaButti K."/>
            <person name="Morin E."/>
            <person name="Salamov A."/>
            <person name="Lipzen A."/>
            <person name="Mereny Z."/>
            <person name="Hegedus B."/>
            <person name="Baldrian P."/>
            <person name="Stursova M."/>
            <person name="Weitz H."/>
            <person name="Taylor A."/>
            <person name="Grigoriev I.V."/>
            <person name="Nagy L.G."/>
            <person name="Martin F."/>
            <person name="Kauserud H."/>
        </authorList>
    </citation>
    <scope>NUCLEOTIDE SEQUENCE</scope>
    <source>
        <strain evidence="2">CBHHK188m</strain>
    </source>
</reference>
<feature type="compositionally biased region" description="Basic and acidic residues" evidence="1">
    <location>
        <begin position="37"/>
        <end position="46"/>
    </location>
</feature>
<feature type="region of interest" description="Disordered" evidence="1">
    <location>
        <begin position="605"/>
        <end position="671"/>
    </location>
</feature>
<feature type="compositionally biased region" description="Low complexity" evidence="1">
    <location>
        <begin position="743"/>
        <end position="752"/>
    </location>
</feature>
<feature type="region of interest" description="Disordered" evidence="1">
    <location>
        <begin position="723"/>
        <end position="851"/>
    </location>
</feature>
<evidence type="ECO:0000256" key="1">
    <source>
        <dbReference type="SAM" id="MobiDB-lite"/>
    </source>
</evidence>
<dbReference type="AlphaFoldDB" id="A0AAD7MUI9"/>
<feature type="compositionally biased region" description="Basic and acidic residues" evidence="1">
    <location>
        <begin position="452"/>
        <end position="462"/>
    </location>
</feature>
<evidence type="ECO:0000313" key="3">
    <source>
        <dbReference type="Proteomes" id="UP001215280"/>
    </source>
</evidence>
<feature type="region of interest" description="Disordered" evidence="1">
    <location>
        <begin position="1"/>
        <end position="111"/>
    </location>
</feature>